<evidence type="ECO:0000313" key="21">
    <source>
        <dbReference type="EMBL" id="KAE9617447.1"/>
    </source>
</evidence>
<name>A0A6A5PFJ4_LUPAL</name>
<reference evidence="22" key="1">
    <citation type="journal article" date="2020" name="Nat. Commun.">
        <title>Genome sequence of the cluster root forming white lupin.</title>
        <authorList>
            <person name="Hufnagel B."/>
            <person name="Marques A."/>
            <person name="Soriano A."/>
            <person name="Marques L."/>
            <person name="Divol F."/>
            <person name="Doumas P."/>
            <person name="Sallet E."/>
            <person name="Mancinotti D."/>
            <person name="Carrere S."/>
            <person name="Marande W."/>
            <person name="Arribat S."/>
            <person name="Keller J."/>
            <person name="Huneau C."/>
            <person name="Blein T."/>
            <person name="Aime D."/>
            <person name="Laguerre M."/>
            <person name="Taylor J."/>
            <person name="Schubert V."/>
            <person name="Nelson M."/>
            <person name="Geu-Flores F."/>
            <person name="Crespi M."/>
            <person name="Gallardo-Guerrero K."/>
            <person name="Delaux P.-M."/>
            <person name="Salse J."/>
            <person name="Berges H."/>
            <person name="Guyot R."/>
            <person name="Gouzy J."/>
            <person name="Peret B."/>
        </authorList>
    </citation>
    <scope>NUCLEOTIDE SEQUENCE [LARGE SCALE GENOMIC DNA]</scope>
    <source>
        <strain evidence="22">cv. Amiga</strain>
    </source>
</reference>
<evidence type="ECO:0000256" key="8">
    <source>
        <dbReference type="ARBA" id="ARBA00022723"/>
    </source>
</evidence>
<dbReference type="EC" id="1.11.1.7" evidence="5 20"/>
<gene>
    <name evidence="21" type="ORF">Lalb_Chr03g0035481</name>
</gene>
<evidence type="ECO:0000256" key="12">
    <source>
        <dbReference type="ARBA" id="ARBA00023004"/>
    </source>
</evidence>
<evidence type="ECO:0000256" key="7">
    <source>
        <dbReference type="ARBA" id="ARBA00022617"/>
    </source>
</evidence>
<dbReference type="PROSITE" id="PS00435">
    <property type="entry name" value="PEROXIDASE_1"/>
    <property type="match status" value="1"/>
</dbReference>
<dbReference type="GO" id="GO:0006979">
    <property type="term" value="P:response to oxidative stress"/>
    <property type="evidence" value="ECO:0007669"/>
    <property type="project" value="UniProtKB-UniRule"/>
</dbReference>
<proteinExistence type="inferred from homology"/>
<evidence type="ECO:0000256" key="10">
    <source>
        <dbReference type="ARBA" id="ARBA00022837"/>
    </source>
</evidence>
<dbReference type="GO" id="GO:0140825">
    <property type="term" value="F:lactoperoxidase activity"/>
    <property type="evidence" value="ECO:0007669"/>
    <property type="project" value="UniProtKB-EC"/>
</dbReference>
<evidence type="ECO:0000256" key="3">
    <source>
        <dbReference type="ARBA" id="ARBA00004613"/>
    </source>
</evidence>
<evidence type="ECO:0000256" key="13">
    <source>
        <dbReference type="ARBA" id="ARBA00023157"/>
    </source>
</evidence>
<dbReference type="PRINTS" id="PR00461">
    <property type="entry name" value="PLPEROXIDASE"/>
</dbReference>
<dbReference type="Pfam" id="PF00141">
    <property type="entry name" value="peroxidase"/>
    <property type="match status" value="1"/>
</dbReference>
<dbReference type="InterPro" id="IPR002016">
    <property type="entry name" value="Haem_peroxidase"/>
</dbReference>
<dbReference type="PROSITE" id="PS50873">
    <property type="entry name" value="PEROXIDASE_4"/>
    <property type="match status" value="1"/>
</dbReference>
<feature type="disulfide bond" evidence="19">
    <location>
        <begin position="232"/>
        <end position="258"/>
    </location>
</feature>
<feature type="binding site" evidence="17">
    <location>
        <position position="105"/>
    </location>
    <ligand>
        <name>Ca(2+)</name>
        <dbReference type="ChEBI" id="CHEBI:29108"/>
        <label>1</label>
    </ligand>
</feature>
<dbReference type="OrthoDB" id="2113341at2759"/>
<comment type="catalytic activity">
    <reaction evidence="1 20">
        <text>2 a phenolic donor + H2O2 = 2 a phenolic radical donor + 2 H2O</text>
        <dbReference type="Rhea" id="RHEA:56136"/>
        <dbReference type="ChEBI" id="CHEBI:15377"/>
        <dbReference type="ChEBI" id="CHEBI:16240"/>
        <dbReference type="ChEBI" id="CHEBI:139520"/>
        <dbReference type="ChEBI" id="CHEBI:139521"/>
        <dbReference type="EC" id="1.11.1.7"/>
    </reaction>
</comment>
<dbReference type="Proteomes" id="UP000447434">
    <property type="component" value="Chromosome 3"/>
</dbReference>
<dbReference type="GO" id="GO:0020037">
    <property type="term" value="F:heme binding"/>
    <property type="evidence" value="ECO:0007669"/>
    <property type="project" value="UniProtKB-UniRule"/>
</dbReference>
<dbReference type="PANTHER" id="PTHR31517:SF48">
    <property type="entry name" value="PEROXIDASE 16-RELATED"/>
    <property type="match status" value="1"/>
</dbReference>
<dbReference type="Gene3D" id="1.10.420.10">
    <property type="entry name" value="Peroxidase, domain 2"/>
    <property type="match status" value="1"/>
</dbReference>
<dbReference type="PANTHER" id="PTHR31517">
    <property type="match status" value="1"/>
</dbReference>
<dbReference type="InterPro" id="IPR000823">
    <property type="entry name" value="Peroxidase_pln"/>
</dbReference>
<dbReference type="InterPro" id="IPR019793">
    <property type="entry name" value="Peroxidases_heam-ligand_BS"/>
</dbReference>
<feature type="binding site" evidence="17">
    <location>
        <position position="100"/>
    </location>
    <ligand>
        <name>Ca(2+)</name>
        <dbReference type="ChEBI" id="CHEBI:29108"/>
        <label>1</label>
    </ligand>
</feature>
<comment type="caution">
    <text evidence="21">The sequence shown here is derived from an EMBL/GenBank/DDBJ whole genome shotgun (WGS) entry which is preliminary data.</text>
</comment>
<dbReference type="SUPFAM" id="SSF48113">
    <property type="entry name" value="Heme-dependent peroxidases"/>
    <property type="match status" value="1"/>
</dbReference>
<comment type="cofactor">
    <cofactor evidence="17 20">
        <name>Ca(2+)</name>
        <dbReference type="ChEBI" id="CHEBI:29108"/>
    </cofactor>
    <text evidence="17 20">Binds 2 calcium ions per subunit.</text>
</comment>
<dbReference type="GO" id="GO:0005576">
    <property type="term" value="C:extracellular region"/>
    <property type="evidence" value="ECO:0007669"/>
    <property type="project" value="UniProtKB-SubCell"/>
</dbReference>
<feature type="binding site" evidence="17">
    <location>
        <position position="107"/>
    </location>
    <ligand>
        <name>Ca(2+)</name>
        <dbReference type="ChEBI" id="CHEBI:29108"/>
        <label>1</label>
    </ligand>
</feature>
<evidence type="ECO:0000256" key="15">
    <source>
        <dbReference type="PIRSR" id="PIRSR600823-1"/>
    </source>
</evidence>
<comment type="similarity">
    <text evidence="4">Belongs to the peroxidase family. Ascorbate peroxidase subfamily.</text>
</comment>
<organism evidence="21 22">
    <name type="scientific">Lupinus albus</name>
    <name type="common">White lupine</name>
    <name type="synonym">Lupinus termis</name>
    <dbReference type="NCBI Taxonomy" id="3870"/>
    <lineage>
        <taxon>Eukaryota</taxon>
        <taxon>Viridiplantae</taxon>
        <taxon>Streptophyta</taxon>
        <taxon>Embryophyta</taxon>
        <taxon>Tracheophyta</taxon>
        <taxon>Spermatophyta</taxon>
        <taxon>Magnoliopsida</taxon>
        <taxon>eudicotyledons</taxon>
        <taxon>Gunneridae</taxon>
        <taxon>Pentapetalae</taxon>
        <taxon>rosids</taxon>
        <taxon>fabids</taxon>
        <taxon>Fabales</taxon>
        <taxon>Fabaceae</taxon>
        <taxon>Papilionoideae</taxon>
        <taxon>50 kb inversion clade</taxon>
        <taxon>genistoids sensu lato</taxon>
        <taxon>core genistoids</taxon>
        <taxon>Genisteae</taxon>
        <taxon>Lupinus</taxon>
    </lineage>
</organism>
<evidence type="ECO:0000313" key="22">
    <source>
        <dbReference type="Proteomes" id="UP000447434"/>
    </source>
</evidence>
<feature type="binding site" description="axial binding residue" evidence="17">
    <location>
        <position position="225"/>
    </location>
    <ligand>
        <name>heme b</name>
        <dbReference type="ChEBI" id="CHEBI:60344"/>
    </ligand>
    <ligandPart>
        <name>Fe</name>
        <dbReference type="ChEBI" id="CHEBI:18248"/>
    </ligandPart>
</feature>
<keyword evidence="13 19" id="KW-1015">Disulfide bond</keyword>
<dbReference type="PROSITE" id="PS00436">
    <property type="entry name" value="PEROXIDASE_2"/>
    <property type="match status" value="1"/>
</dbReference>
<evidence type="ECO:0000256" key="6">
    <source>
        <dbReference type="ARBA" id="ARBA00022559"/>
    </source>
</evidence>
<accession>A0A6A5PFJ4</accession>
<dbReference type="EMBL" id="WOCE01000003">
    <property type="protein sequence ID" value="KAE9617447.1"/>
    <property type="molecule type" value="Genomic_DNA"/>
</dbReference>
<feature type="active site" description="Proton acceptor" evidence="15">
    <location>
        <position position="99"/>
    </location>
</feature>
<feature type="disulfide bond" evidence="19">
    <location>
        <begin position="101"/>
        <end position="106"/>
    </location>
</feature>
<evidence type="ECO:0000256" key="20">
    <source>
        <dbReference type="RuleBase" id="RU362060"/>
    </source>
</evidence>
<keyword evidence="12 17" id="KW-0408">Iron</keyword>
<dbReference type="InterPro" id="IPR033905">
    <property type="entry name" value="Secretory_peroxidase"/>
</dbReference>
<feature type="disulfide bond" evidence="19">
    <location>
        <begin position="68"/>
        <end position="148"/>
    </location>
</feature>
<feature type="site" description="Transition state stabilizer" evidence="18">
    <location>
        <position position="95"/>
    </location>
</feature>
<keyword evidence="20" id="KW-0964">Secreted</keyword>
<evidence type="ECO:0000256" key="14">
    <source>
        <dbReference type="ARBA" id="ARBA00023180"/>
    </source>
</evidence>
<evidence type="ECO:0000256" key="17">
    <source>
        <dbReference type="PIRSR" id="PIRSR600823-3"/>
    </source>
</evidence>
<keyword evidence="7 20" id="KW-0349">Heme</keyword>
<dbReference type="InterPro" id="IPR010255">
    <property type="entry name" value="Haem_peroxidase_sf"/>
</dbReference>
<keyword evidence="11 20" id="KW-0560">Oxidoreductase</keyword>
<feature type="binding site" evidence="17">
    <location>
        <position position="279"/>
    </location>
    <ligand>
        <name>Ca(2+)</name>
        <dbReference type="ChEBI" id="CHEBI:29108"/>
        <label>2</label>
    </ligand>
</feature>
<keyword evidence="8 17" id="KW-0479">Metal-binding</keyword>
<evidence type="ECO:0000256" key="11">
    <source>
        <dbReference type="ARBA" id="ARBA00023002"/>
    </source>
</evidence>
<dbReference type="GO" id="GO:0042744">
    <property type="term" value="P:hydrogen peroxide catabolic process"/>
    <property type="evidence" value="ECO:0007669"/>
    <property type="project" value="UniProtKB-KW"/>
</dbReference>
<keyword evidence="22" id="KW-1185">Reference proteome</keyword>
<feature type="binding site" evidence="16">
    <location>
        <position position="195"/>
    </location>
    <ligand>
        <name>substrate</name>
    </ligand>
</feature>
<evidence type="ECO:0000256" key="1">
    <source>
        <dbReference type="ARBA" id="ARBA00000189"/>
    </source>
</evidence>
<feature type="binding site" evidence="17">
    <location>
        <position position="226"/>
    </location>
    <ligand>
        <name>Ca(2+)</name>
        <dbReference type="ChEBI" id="CHEBI:29108"/>
        <label>2</label>
    </ligand>
</feature>
<dbReference type="Gene3D" id="1.10.520.10">
    <property type="match status" value="1"/>
</dbReference>
<keyword evidence="6 20" id="KW-0575">Peroxidase</keyword>
<feature type="disulfide bond" evidence="19">
    <location>
        <begin position="154"/>
        <end position="347"/>
    </location>
</feature>
<keyword evidence="9" id="KW-0732">Signal</keyword>
<evidence type="ECO:0000256" key="5">
    <source>
        <dbReference type="ARBA" id="ARBA00012313"/>
    </source>
</evidence>
<comment type="subcellular location">
    <subcellularLocation>
        <location evidence="3 20">Secreted</location>
    </subcellularLocation>
</comment>
<dbReference type="InterPro" id="IPR019794">
    <property type="entry name" value="Peroxidases_AS"/>
</dbReference>
<feature type="binding site" evidence="17">
    <location>
        <position position="120"/>
    </location>
    <ligand>
        <name>Ca(2+)</name>
        <dbReference type="ChEBI" id="CHEBI:29108"/>
        <label>1</label>
    </ligand>
</feature>
<comment type="function">
    <text evidence="2">Removal of H(2)O(2), oxidation of toxic reductants, biosynthesis and degradation of lignin, suberization, auxin catabolism, response to environmental stresses such as wounding, pathogen attack and oxidative stress. These functions might be dependent on each isozyme/isoform in each plant tissue.</text>
</comment>
<sequence>MQSLLISTHSLLSSKPNMSSVSASTSSSFFALLFLSSFLFVSQIHASSQSVALPFLDGLSYNYYLLTCPKIERIVRKHLEDVFQKDSGQAPGILRLFFHDCFAQGCDASILLNGVGQDDEKQNFANIGLRPEAIQTIENIRTIVAKQCLRVVSCADILVLAAREAVRQSGGPDFDVRLGRKDSLTFNVTAPNNLPAPFARTSDLLKKFGDRKFDTTDVVALSGAHTFGRAHCSSLVNRTIEDNPPIDPDFKNKLKATCPSNANPSTTLHLDNITPTKFDNMYYINLLNKQGVFTSDQDIAQDPRTKDIVSSFATNQKLFFDKFADAFVKVSQLGVLTGFEGEIRKTCFATNKGNGLHGIKSVVEMAEMF</sequence>
<evidence type="ECO:0000256" key="4">
    <source>
        <dbReference type="ARBA" id="ARBA00006873"/>
    </source>
</evidence>
<protein>
    <recommendedName>
        <fullName evidence="5 20">Peroxidase</fullName>
        <ecNumber evidence="5 20">1.11.1.7</ecNumber>
    </recommendedName>
</protein>
<dbReference type="FunFam" id="1.10.520.10:FF:000009">
    <property type="entry name" value="Peroxidase"/>
    <property type="match status" value="1"/>
</dbReference>
<evidence type="ECO:0000256" key="2">
    <source>
        <dbReference type="ARBA" id="ARBA00002322"/>
    </source>
</evidence>
<feature type="binding site" evidence="17">
    <location>
        <position position="274"/>
    </location>
    <ligand>
        <name>Ca(2+)</name>
        <dbReference type="ChEBI" id="CHEBI:29108"/>
        <label>2</label>
    </ligand>
</feature>
<dbReference type="FunFam" id="1.10.420.10:FF:000006">
    <property type="entry name" value="Peroxidase"/>
    <property type="match status" value="1"/>
</dbReference>
<comment type="similarity">
    <text evidence="20">Belongs to the peroxidase family. Classical plant (class III) peroxidase subfamily.</text>
</comment>
<keyword evidence="20" id="KW-0376">Hydrogen peroxide</keyword>
<evidence type="ECO:0000256" key="18">
    <source>
        <dbReference type="PIRSR" id="PIRSR600823-4"/>
    </source>
</evidence>
<dbReference type="GO" id="GO:0046872">
    <property type="term" value="F:metal ion binding"/>
    <property type="evidence" value="ECO:0007669"/>
    <property type="project" value="UniProtKB-UniRule"/>
</dbReference>
<feature type="binding site" evidence="17">
    <location>
        <position position="109"/>
    </location>
    <ligand>
        <name>Ca(2+)</name>
        <dbReference type="ChEBI" id="CHEBI:29108"/>
        <label>1</label>
    </ligand>
</feature>
<keyword evidence="10 17" id="KW-0106">Calcium</keyword>
<dbReference type="PRINTS" id="PR00458">
    <property type="entry name" value="PEROXIDASE"/>
</dbReference>
<evidence type="ECO:0000256" key="9">
    <source>
        <dbReference type="ARBA" id="ARBA00022729"/>
    </source>
</evidence>
<feature type="binding site" evidence="17">
    <location>
        <position position="271"/>
    </location>
    <ligand>
        <name>Ca(2+)</name>
        <dbReference type="ChEBI" id="CHEBI:29108"/>
        <label>2</label>
    </ligand>
</feature>
<keyword evidence="14" id="KW-0325">Glycoprotein</keyword>
<evidence type="ECO:0000256" key="19">
    <source>
        <dbReference type="PIRSR" id="PIRSR600823-5"/>
    </source>
</evidence>
<evidence type="ECO:0000256" key="16">
    <source>
        <dbReference type="PIRSR" id="PIRSR600823-2"/>
    </source>
</evidence>
<comment type="cofactor">
    <cofactor evidence="17 20">
        <name>heme b</name>
        <dbReference type="ChEBI" id="CHEBI:60344"/>
    </cofactor>
    <text evidence="17 20">Binds 1 heme b (iron(II)-protoporphyrin IX) group per subunit.</text>
</comment>
<dbReference type="AlphaFoldDB" id="A0A6A5PFJ4"/>
<dbReference type="CDD" id="cd00693">
    <property type="entry name" value="secretory_peroxidase"/>
    <property type="match status" value="1"/>
</dbReference>